<dbReference type="Proteomes" id="UP001302602">
    <property type="component" value="Unassembled WGS sequence"/>
</dbReference>
<evidence type="ECO:0000256" key="1">
    <source>
        <dbReference type="SAM" id="Coils"/>
    </source>
</evidence>
<feature type="compositionally biased region" description="Basic and acidic residues" evidence="2">
    <location>
        <begin position="160"/>
        <end position="174"/>
    </location>
</feature>
<organism evidence="4 5">
    <name type="scientific">Parathielavia appendiculata</name>
    <dbReference type="NCBI Taxonomy" id="2587402"/>
    <lineage>
        <taxon>Eukaryota</taxon>
        <taxon>Fungi</taxon>
        <taxon>Dikarya</taxon>
        <taxon>Ascomycota</taxon>
        <taxon>Pezizomycotina</taxon>
        <taxon>Sordariomycetes</taxon>
        <taxon>Sordariomycetidae</taxon>
        <taxon>Sordariales</taxon>
        <taxon>Chaetomiaceae</taxon>
        <taxon>Parathielavia</taxon>
    </lineage>
</organism>
<reference evidence="4" key="1">
    <citation type="journal article" date="2023" name="Mol. Phylogenet. Evol.">
        <title>Genome-scale phylogeny and comparative genomics of the fungal order Sordariales.</title>
        <authorList>
            <person name="Hensen N."/>
            <person name="Bonometti L."/>
            <person name="Westerberg I."/>
            <person name="Brannstrom I.O."/>
            <person name="Guillou S."/>
            <person name="Cros-Aarteil S."/>
            <person name="Calhoun S."/>
            <person name="Haridas S."/>
            <person name="Kuo A."/>
            <person name="Mondo S."/>
            <person name="Pangilinan J."/>
            <person name="Riley R."/>
            <person name="LaButti K."/>
            <person name="Andreopoulos B."/>
            <person name="Lipzen A."/>
            <person name="Chen C."/>
            <person name="Yan M."/>
            <person name="Daum C."/>
            <person name="Ng V."/>
            <person name="Clum A."/>
            <person name="Steindorff A."/>
            <person name="Ohm R.A."/>
            <person name="Martin F."/>
            <person name="Silar P."/>
            <person name="Natvig D.O."/>
            <person name="Lalanne C."/>
            <person name="Gautier V."/>
            <person name="Ament-Velasquez S.L."/>
            <person name="Kruys A."/>
            <person name="Hutchinson M.I."/>
            <person name="Powell A.J."/>
            <person name="Barry K."/>
            <person name="Miller A.N."/>
            <person name="Grigoriev I.V."/>
            <person name="Debuchy R."/>
            <person name="Gladieux P."/>
            <person name="Hiltunen Thoren M."/>
            <person name="Johannesson H."/>
        </authorList>
    </citation>
    <scope>NUCLEOTIDE SEQUENCE</scope>
    <source>
        <strain evidence="4">CBS 731.68</strain>
    </source>
</reference>
<feature type="compositionally biased region" description="Polar residues" evidence="2">
    <location>
        <begin position="261"/>
        <end position="272"/>
    </location>
</feature>
<evidence type="ECO:0000256" key="2">
    <source>
        <dbReference type="SAM" id="MobiDB-lite"/>
    </source>
</evidence>
<feature type="compositionally biased region" description="Basic residues" evidence="2">
    <location>
        <begin position="441"/>
        <end position="455"/>
    </location>
</feature>
<comment type="caution">
    <text evidence="4">The sequence shown here is derived from an EMBL/GenBank/DDBJ whole genome shotgun (WGS) entry which is preliminary data.</text>
</comment>
<dbReference type="GO" id="GO:0005654">
    <property type="term" value="C:nucleoplasm"/>
    <property type="evidence" value="ECO:0007669"/>
    <property type="project" value="TreeGrafter"/>
</dbReference>
<name>A0AAN6U6V3_9PEZI</name>
<feature type="region of interest" description="Disordered" evidence="2">
    <location>
        <begin position="652"/>
        <end position="681"/>
    </location>
</feature>
<feature type="region of interest" description="Disordered" evidence="2">
    <location>
        <begin position="22"/>
        <end position="60"/>
    </location>
</feature>
<dbReference type="RefSeq" id="XP_062651030.1">
    <property type="nucleotide sequence ID" value="XM_062792104.1"/>
</dbReference>
<dbReference type="AlphaFoldDB" id="A0AAN6U6V3"/>
<feature type="compositionally biased region" description="Polar residues" evidence="2">
    <location>
        <begin position="201"/>
        <end position="231"/>
    </location>
</feature>
<feature type="coiled-coil region" evidence="1">
    <location>
        <begin position="324"/>
        <end position="354"/>
    </location>
</feature>
<reference evidence="4" key="2">
    <citation type="submission" date="2023-05" db="EMBL/GenBank/DDBJ databases">
        <authorList>
            <consortium name="Lawrence Berkeley National Laboratory"/>
            <person name="Steindorff A."/>
            <person name="Hensen N."/>
            <person name="Bonometti L."/>
            <person name="Westerberg I."/>
            <person name="Brannstrom I.O."/>
            <person name="Guillou S."/>
            <person name="Cros-Aarteil S."/>
            <person name="Calhoun S."/>
            <person name="Haridas S."/>
            <person name="Kuo A."/>
            <person name="Mondo S."/>
            <person name="Pangilinan J."/>
            <person name="Riley R."/>
            <person name="Labutti K."/>
            <person name="Andreopoulos B."/>
            <person name="Lipzen A."/>
            <person name="Chen C."/>
            <person name="Yanf M."/>
            <person name="Daum C."/>
            <person name="Ng V."/>
            <person name="Clum A."/>
            <person name="Ohm R."/>
            <person name="Martin F."/>
            <person name="Silar P."/>
            <person name="Natvig D."/>
            <person name="Lalanne C."/>
            <person name="Gautier V."/>
            <person name="Ament-Velasquez S.L."/>
            <person name="Kruys A."/>
            <person name="Hutchinson M.I."/>
            <person name="Powell A.J."/>
            <person name="Barry K."/>
            <person name="Miller A.N."/>
            <person name="Grigoriev I.V."/>
            <person name="Debuchy R."/>
            <person name="Gladieux P."/>
            <person name="Thoren M.H."/>
            <person name="Johannesson H."/>
        </authorList>
    </citation>
    <scope>NUCLEOTIDE SEQUENCE</scope>
    <source>
        <strain evidence="4">CBS 731.68</strain>
    </source>
</reference>
<feature type="compositionally biased region" description="Basic and acidic residues" evidence="2">
    <location>
        <begin position="391"/>
        <end position="439"/>
    </location>
</feature>
<dbReference type="PANTHER" id="PTHR12357:SF3">
    <property type="entry name" value="YTH DOMAIN-CONTAINING PROTEIN 1"/>
    <property type="match status" value="1"/>
</dbReference>
<dbReference type="PROSITE" id="PS50882">
    <property type="entry name" value="YTH"/>
    <property type="match status" value="1"/>
</dbReference>
<dbReference type="InterPro" id="IPR007275">
    <property type="entry name" value="YTH_domain"/>
</dbReference>
<dbReference type="Pfam" id="PF04146">
    <property type="entry name" value="YTH"/>
    <property type="match status" value="1"/>
</dbReference>
<proteinExistence type="predicted"/>
<evidence type="ECO:0000313" key="5">
    <source>
        <dbReference type="Proteomes" id="UP001302602"/>
    </source>
</evidence>
<dbReference type="PANTHER" id="PTHR12357">
    <property type="entry name" value="YTH YT521-B HOMOLOGY DOMAIN-CONTAINING"/>
    <property type="match status" value="1"/>
</dbReference>
<dbReference type="GO" id="GO:0000398">
    <property type="term" value="P:mRNA splicing, via spliceosome"/>
    <property type="evidence" value="ECO:0007669"/>
    <property type="project" value="TreeGrafter"/>
</dbReference>
<feature type="compositionally biased region" description="Basic and acidic residues" evidence="2">
    <location>
        <begin position="464"/>
        <end position="491"/>
    </location>
</feature>
<feature type="region of interest" description="Disordered" evidence="2">
    <location>
        <begin position="98"/>
        <end position="279"/>
    </location>
</feature>
<dbReference type="InterPro" id="IPR045168">
    <property type="entry name" value="YTH_prot"/>
</dbReference>
<dbReference type="Gene3D" id="3.10.590.10">
    <property type="entry name" value="ph1033 like domains"/>
    <property type="match status" value="1"/>
</dbReference>
<evidence type="ECO:0000313" key="4">
    <source>
        <dbReference type="EMBL" id="KAK4127259.1"/>
    </source>
</evidence>
<keyword evidence="1" id="KW-0175">Coiled coil</keyword>
<protein>
    <submittedName>
        <fullName evidence="4">YTH-domain-containing protein</fullName>
    </submittedName>
</protein>
<evidence type="ECO:0000259" key="3">
    <source>
        <dbReference type="PROSITE" id="PS50882"/>
    </source>
</evidence>
<dbReference type="GeneID" id="87828873"/>
<dbReference type="GO" id="GO:1990247">
    <property type="term" value="F:N6-methyladenosine-containing RNA reader activity"/>
    <property type="evidence" value="ECO:0007669"/>
    <property type="project" value="TreeGrafter"/>
</dbReference>
<feature type="region of interest" description="Disordered" evidence="2">
    <location>
        <begin position="362"/>
        <end position="491"/>
    </location>
</feature>
<dbReference type="GO" id="GO:0000381">
    <property type="term" value="P:regulation of alternative mRNA splicing, via spliceosome"/>
    <property type="evidence" value="ECO:0007669"/>
    <property type="project" value="TreeGrafter"/>
</dbReference>
<dbReference type="GO" id="GO:0003729">
    <property type="term" value="F:mRNA binding"/>
    <property type="evidence" value="ECO:0007669"/>
    <property type="project" value="TreeGrafter"/>
</dbReference>
<feature type="compositionally biased region" description="Basic and acidic residues" evidence="2">
    <location>
        <begin position="665"/>
        <end position="681"/>
    </location>
</feature>
<accession>A0AAN6U6V3</accession>
<keyword evidence="5" id="KW-1185">Reference proteome</keyword>
<feature type="domain" description="YTH" evidence="3">
    <location>
        <begin position="510"/>
        <end position="644"/>
    </location>
</feature>
<sequence>MSGTSQPPKLGLDARAAELKEKLLKRRSQSQTQARAAPSRPPADAPSKPAETSSNSMASLPADANDIAALISSISSATEFSDSGDNIAWSDDKLQLLSSGQAMPTSEQIPPPPSSKISVPTTGAAAPQDKTTNTELKQAVTAPIGATLDRRSPANGSVEEGEKTKAMTKKDKSTEPTAFTVGTELSAENYQDRKSFVARNVSDTSVKSVKVYDTTSRQELGSEKPSQTPNKPSLHGSSRDSEVKSSTAVPKLVPSAELPRSVSNSTATSQAATGKDTSHFEQFSSDDAFTRLLSQVPDLKDFLEMTDYYNLEARTRKLDRFRRAKALAAERARIEEEERKLMEEEELEMGLQRSTVARLTSAVPNTPAGPGSNSLPTPITPMAPSMGENKSMADVKPAKRAHDEEAIETRQEKVPRLEAPRRPKDEKEYDQRDVRDSRRGSSPHRRPSSPHHTFRRSPPPRPRVQADHDDRENRSFRKYDSYKGHDDYHASSERRVSYPVHIDLGRKGDTRYFILKSFNEENVRRCMEDCLWTTQVQNGEVLTEAFTKCKNVILFFSINKSRAFQGYARMATAPSPDIPRPTFVKGIHWDTSDPFRVQWLSKTAVDFWRIGHLKNALNEHQPVLVGKDGQEIEEECGAELMRLMGDFAAEVDGPRPTGYGGKPEGGYRGRRGGDRSRGYHGYRDRVFFKRESSAERR</sequence>
<feature type="compositionally biased region" description="Polar residues" evidence="2">
    <location>
        <begin position="98"/>
        <end position="108"/>
    </location>
</feature>
<dbReference type="CDD" id="cd21134">
    <property type="entry name" value="YTH"/>
    <property type="match status" value="1"/>
</dbReference>
<gene>
    <name evidence="4" type="ORF">N657DRAFT_641225</name>
</gene>
<dbReference type="EMBL" id="MU853224">
    <property type="protein sequence ID" value="KAK4127259.1"/>
    <property type="molecule type" value="Genomic_DNA"/>
</dbReference>